<name>A0ABQ9WTY4_9EUKA</name>
<protein>
    <recommendedName>
        <fullName evidence="3">Transposase</fullName>
    </recommendedName>
</protein>
<gene>
    <name evidence="1" type="ORF">BLNAU_22496</name>
</gene>
<dbReference type="Proteomes" id="UP001281761">
    <property type="component" value="Unassembled WGS sequence"/>
</dbReference>
<organism evidence="1 2">
    <name type="scientific">Blattamonas nauphoetae</name>
    <dbReference type="NCBI Taxonomy" id="2049346"/>
    <lineage>
        <taxon>Eukaryota</taxon>
        <taxon>Metamonada</taxon>
        <taxon>Preaxostyla</taxon>
        <taxon>Oxymonadida</taxon>
        <taxon>Blattamonas</taxon>
    </lineage>
</organism>
<keyword evidence="2" id="KW-1185">Reference proteome</keyword>
<comment type="caution">
    <text evidence="1">The sequence shown here is derived from an EMBL/GenBank/DDBJ whole genome shotgun (WGS) entry which is preliminary data.</text>
</comment>
<sequence length="73" mass="8218">MCSVPPRMAIALVQQNQKLGKKEWLCSDQNKKTRRPGAHLIGVVHLVNACCNENARDESGEQFSADRKDEVMH</sequence>
<reference evidence="1 2" key="1">
    <citation type="journal article" date="2022" name="bioRxiv">
        <title>Genomics of Preaxostyla Flagellates Illuminates Evolutionary Transitions and the Path Towards Mitochondrial Loss.</title>
        <authorList>
            <person name="Novak L.V.F."/>
            <person name="Treitli S.C."/>
            <person name="Pyrih J."/>
            <person name="Halakuc P."/>
            <person name="Pipaliya S.V."/>
            <person name="Vacek V."/>
            <person name="Brzon O."/>
            <person name="Soukal P."/>
            <person name="Eme L."/>
            <person name="Dacks J.B."/>
            <person name="Karnkowska A."/>
            <person name="Elias M."/>
            <person name="Hampl V."/>
        </authorList>
    </citation>
    <scope>NUCLEOTIDE SEQUENCE [LARGE SCALE GENOMIC DNA]</scope>
    <source>
        <strain evidence="1">NAU3</strain>
        <tissue evidence="1">Gut</tissue>
    </source>
</reference>
<accession>A0ABQ9WTY4</accession>
<evidence type="ECO:0000313" key="2">
    <source>
        <dbReference type="Proteomes" id="UP001281761"/>
    </source>
</evidence>
<evidence type="ECO:0008006" key="3">
    <source>
        <dbReference type="Google" id="ProtNLM"/>
    </source>
</evidence>
<dbReference type="EMBL" id="JARBJD010000398">
    <property type="protein sequence ID" value="KAK2942579.1"/>
    <property type="molecule type" value="Genomic_DNA"/>
</dbReference>
<proteinExistence type="predicted"/>
<evidence type="ECO:0000313" key="1">
    <source>
        <dbReference type="EMBL" id="KAK2942579.1"/>
    </source>
</evidence>